<accession>A0ABU8WCN9</accession>
<evidence type="ECO:0000313" key="3">
    <source>
        <dbReference type="Proteomes" id="UP001363010"/>
    </source>
</evidence>
<protein>
    <submittedName>
        <fullName evidence="2">Uncharacterized protein</fullName>
    </submittedName>
</protein>
<dbReference type="RefSeq" id="WP_340368312.1">
    <property type="nucleotide sequence ID" value="NZ_JBBKZV010000061.1"/>
</dbReference>
<evidence type="ECO:0000313" key="2">
    <source>
        <dbReference type="EMBL" id="MEJ8827283.1"/>
    </source>
</evidence>
<gene>
    <name evidence="2" type="ORF">WKW80_35785</name>
</gene>
<feature type="region of interest" description="Disordered" evidence="1">
    <location>
        <begin position="1"/>
        <end position="24"/>
    </location>
</feature>
<proteinExistence type="predicted"/>
<comment type="caution">
    <text evidence="2">The sequence shown here is derived from an EMBL/GenBank/DDBJ whole genome shotgun (WGS) entry which is preliminary data.</text>
</comment>
<sequence length="65" mass="7293">MFIGPARPFVDADQGNASPRAGPAPVAMIDVQRKLHRMRPRLTQINGARKVTSYRRSLAEWSCSR</sequence>
<name>A0ABU8WCN9_9BURK</name>
<dbReference type="Proteomes" id="UP001363010">
    <property type="component" value="Unassembled WGS sequence"/>
</dbReference>
<reference evidence="2 3" key="1">
    <citation type="submission" date="2024-03" db="EMBL/GenBank/DDBJ databases">
        <title>Novel species of the genus Variovorax.</title>
        <authorList>
            <person name="Liu Q."/>
            <person name="Xin Y.-H."/>
        </authorList>
    </citation>
    <scope>NUCLEOTIDE SEQUENCE [LARGE SCALE GENOMIC DNA]</scope>
    <source>
        <strain evidence="2 3">KACC 18501</strain>
    </source>
</reference>
<dbReference type="EMBL" id="JBBKZV010000061">
    <property type="protein sequence ID" value="MEJ8827283.1"/>
    <property type="molecule type" value="Genomic_DNA"/>
</dbReference>
<organism evidence="2 3">
    <name type="scientific">Variovorax humicola</name>
    <dbReference type="NCBI Taxonomy" id="1769758"/>
    <lineage>
        <taxon>Bacteria</taxon>
        <taxon>Pseudomonadati</taxon>
        <taxon>Pseudomonadota</taxon>
        <taxon>Betaproteobacteria</taxon>
        <taxon>Burkholderiales</taxon>
        <taxon>Comamonadaceae</taxon>
        <taxon>Variovorax</taxon>
    </lineage>
</organism>
<keyword evidence="3" id="KW-1185">Reference proteome</keyword>
<evidence type="ECO:0000256" key="1">
    <source>
        <dbReference type="SAM" id="MobiDB-lite"/>
    </source>
</evidence>